<dbReference type="GO" id="GO:0008270">
    <property type="term" value="F:zinc ion binding"/>
    <property type="evidence" value="ECO:0007669"/>
    <property type="project" value="UniProtKB-KW"/>
</dbReference>
<evidence type="ECO:0000256" key="1">
    <source>
        <dbReference type="ARBA" id="ARBA00022723"/>
    </source>
</evidence>
<name>A0A8I1MYC6_THIA3</name>
<dbReference type="InterPro" id="IPR050219">
    <property type="entry name" value="DnaG_primase"/>
</dbReference>
<dbReference type="PANTHER" id="PTHR30313:SF2">
    <property type="entry name" value="DNA PRIMASE"/>
    <property type="match status" value="1"/>
</dbReference>
<dbReference type="AlphaFoldDB" id="A0A8I1MYC6"/>
<evidence type="ECO:0000259" key="4">
    <source>
        <dbReference type="SMART" id="SM00400"/>
    </source>
</evidence>
<organism evidence="5 6">
    <name type="scientific">Thiomonas arsenitoxydans (strain DSM 22701 / CIP 110005 / 3As)</name>
    <dbReference type="NCBI Taxonomy" id="426114"/>
    <lineage>
        <taxon>Bacteria</taxon>
        <taxon>Pseudomonadati</taxon>
        <taxon>Pseudomonadota</taxon>
        <taxon>Betaproteobacteria</taxon>
        <taxon>Burkholderiales</taxon>
        <taxon>Thiomonas</taxon>
    </lineage>
</organism>
<reference evidence="5" key="1">
    <citation type="submission" date="2021-02" db="EMBL/GenBank/DDBJ databases">
        <title>Thiocyanate and organic carbon inputs drive convergent selection for specific autotrophic Afipia and Thiobacillus strains within complex microbiomes.</title>
        <authorList>
            <person name="Huddy R.J."/>
            <person name="Sachdeva R."/>
            <person name="Kadzinga F."/>
            <person name="Kantor R.S."/>
            <person name="Harrison S.T.L."/>
            <person name="Banfield J.F."/>
        </authorList>
    </citation>
    <scope>NUCLEOTIDE SEQUENCE</scope>
    <source>
        <strain evidence="5">SCN18_13_7_16_R3_B_64_19</strain>
    </source>
</reference>
<keyword evidence="2" id="KW-0863">Zinc-finger</keyword>
<protein>
    <recommendedName>
        <fullName evidence="4">Zinc finger CHC2-type domain-containing protein</fullName>
    </recommendedName>
</protein>
<dbReference type="GO" id="GO:0006269">
    <property type="term" value="P:DNA replication, synthesis of primer"/>
    <property type="evidence" value="ECO:0007669"/>
    <property type="project" value="TreeGrafter"/>
</dbReference>
<keyword evidence="3" id="KW-0862">Zinc</keyword>
<sequence length="105" mass="11561">MIPGRRTTTPAQRQHFDRSRLPDPETYFAAELGALQGRGVWRDALCCFHPDRKPSLRVNTQTGAFRCFVCGAHGGDVLDFQQLRYGQTFTAAAKALGAVTGGRHV</sequence>
<dbReference type="EMBL" id="JAFKMR010000021">
    <property type="protein sequence ID" value="MBN8744796.1"/>
    <property type="molecule type" value="Genomic_DNA"/>
</dbReference>
<dbReference type="PANTHER" id="PTHR30313">
    <property type="entry name" value="DNA PRIMASE"/>
    <property type="match status" value="1"/>
</dbReference>
<evidence type="ECO:0000256" key="3">
    <source>
        <dbReference type="ARBA" id="ARBA00022833"/>
    </source>
</evidence>
<dbReference type="GO" id="GO:0003899">
    <property type="term" value="F:DNA-directed RNA polymerase activity"/>
    <property type="evidence" value="ECO:0007669"/>
    <property type="project" value="InterPro"/>
</dbReference>
<dbReference type="SMART" id="SM00400">
    <property type="entry name" value="ZnF_CHCC"/>
    <property type="match status" value="1"/>
</dbReference>
<evidence type="ECO:0000256" key="2">
    <source>
        <dbReference type="ARBA" id="ARBA00022771"/>
    </source>
</evidence>
<keyword evidence="1" id="KW-0479">Metal-binding</keyword>
<dbReference type="GO" id="GO:0005737">
    <property type="term" value="C:cytoplasm"/>
    <property type="evidence" value="ECO:0007669"/>
    <property type="project" value="TreeGrafter"/>
</dbReference>
<accession>A0A8I1MYC6</accession>
<dbReference type="RefSeq" id="WP_276730823.1">
    <property type="nucleotide sequence ID" value="NZ_JAFKMR010000021.1"/>
</dbReference>
<dbReference type="Proteomes" id="UP000664800">
    <property type="component" value="Unassembled WGS sequence"/>
</dbReference>
<dbReference type="InterPro" id="IPR002694">
    <property type="entry name" value="Znf_CHC2"/>
</dbReference>
<proteinExistence type="predicted"/>
<dbReference type="SUPFAM" id="SSF57783">
    <property type="entry name" value="Zinc beta-ribbon"/>
    <property type="match status" value="1"/>
</dbReference>
<gene>
    <name evidence="5" type="ORF">J0I24_10885</name>
</gene>
<comment type="caution">
    <text evidence="5">The sequence shown here is derived from an EMBL/GenBank/DDBJ whole genome shotgun (WGS) entry which is preliminary data.</text>
</comment>
<dbReference type="Gene3D" id="3.90.580.10">
    <property type="entry name" value="Zinc finger, CHC2-type domain"/>
    <property type="match status" value="1"/>
</dbReference>
<feature type="domain" description="Zinc finger CHC2-type" evidence="4">
    <location>
        <begin position="44"/>
        <end position="97"/>
    </location>
</feature>
<dbReference type="GO" id="GO:0003677">
    <property type="term" value="F:DNA binding"/>
    <property type="evidence" value="ECO:0007669"/>
    <property type="project" value="InterPro"/>
</dbReference>
<evidence type="ECO:0000313" key="5">
    <source>
        <dbReference type="EMBL" id="MBN8744796.1"/>
    </source>
</evidence>
<dbReference type="Pfam" id="PF01807">
    <property type="entry name" value="Zn_ribbon_DnaG"/>
    <property type="match status" value="1"/>
</dbReference>
<evidence type="ECO:0000313" key="6">
    <source>
        <dbReference type="Proteomes" id="UP000664800"/>
    </source>
</evidence>
<dbReference type="InterPro" id="IPR036977">
    <property type="entry name" value="DNA_primase_Znf_CHC2"/>
</dbReference>